<dbReference type="Proteomes" id="UP000299102">
    <property type="component" value="Unassembled WGS sequence"/>
</dbReference>
<dbReference type="AlphaFoldDB" id="A0A4C1WSG0"/>
<evidence type="ECO:0000313" key="1">
    <source>
        <dbReference type="EMBL" id="GBP54191.1"/>
    </source>
</evidence>
<dbReference type="EMBL" id="BGZK01000641">
    <property type="protein sequence ID" value="GBP54191.1"/>
    <property type="molecule type" value="Genomic_DNA"/>
</dbReference>
<organism evidence="1 2">
    <name type="scientific">Eumeta variegata</name>
    <name type="common">Bagworm moth</name>
    <name type="synonym">Eumeta japonica</name>
    <dbReference type="NCBI Taxonomy" id="151549"/>
    <lineage>
        <taxon>Eukaryota</taxon>
        <taxon>Metazoa</taxon>
        <taxon>Ecdysozoa</taxon>
        <taxon>Arthropoda</taxon>
        <taxon>Hexapoda</taxon>
        <taxon>Insecta</taxon>
        <taxon>Pterygota</taxon>
        <taxon>Neoptera</taxon>
        <taxon>Endopterygota</taxon>
        <taxon>Lepidoptera</taxon>
        <taxon>Glossata</taxon>
        <taxon>Ditrysia</taxon>
        <taxon>Tineoidea</taxon>
        <taxon>Psychidae</taxon>
        <taxon>Oiketicinae</taxon>
        <taxon>Eumeta</taxon>
    </lineage>
</organism>
<comment type="caution">
    <text evidence="1">The sequence shown here is derived from an EMBL/GenBank/DDBJ whole genome shotgun (WGS) entry which is preliminary data.</text>
</comment>
<proteinExistence type="predicted"/>
<keyword evidence="2" id="KW-1185">Reference proteome</keyword>
<accession>A0A4C1WSG0</accession>
<sequence>MWYYTVRADPFCAEAALTTVRLWHRTRTDFSWSSATTIIPVNRNKLTTYDHICNELSHATPSAGTCNEFVDLSSYLGCDNDPYPDVVLDFDFGRSAFRLQSCSRFRPWDHFQF</sequence>
<protein>
    <submittedName>
        <fullName evidence="1">Uncharacterized protein</fullName>
    </submittedName>
</protein>
<evidence type="ECO:0000313" key="2">
    <source>
        <dbReference type="Proteomes" id="UP000299102"/>
    </source>
</evidence>
<gene>
    <name evidence="1" type="ORF">EVAR_43216_1</name>
</gene>
<reference evidence="1 2" key="1">
    <citation type="journal article" date="2019" name="Commun. Biol.">
        <title>The bagworm genome reveals a unique fibroin gene that provides high tensile strength.</title>
        <authorList>
            <person name="Kono N."/>
            <person name="Nakamura H."/>
            <person name="Ohtoshi R."/>
            <person name="Tomita M."/>
            <person name="Numata K."/>
            <person name="Arakawa K."/>
        </authorList>
    </citation>
    <scope>NUCLEOTIDE SEQUENCE [LARGE SCALE GENOMIC DNA]</scope>
</reference>
<name>A0A4C1WSG0_EUMVA</name>